<dbReference type="KEGG" id="egt:105952823"/>
<sequence length="118" mass="12499">MANNKAVMIIVVVAAIVMVGFSPQGAEGITCQTVVKGLMPCTNYLRKGGAIPSACCRGVRSINSAAKTTADRRTACECIKVAAKAYKVNVRNAAVLPRQCKVNIGYAISYSTDCKKVR</sequence>
<proteinExistence type="inferred from homology"/>
<dbReference type="Gene3D" id="1.10.110.10">
    <property type="entry name" value="Plant lipid-transfer and hydrophobic proteins"/>
    <property type="match status" value="1"/>
</dbReference>
<accession>A0A022RNF8</accession>
<keyword evidence="2 4" id="KW-0813">Transport</keyword>
<reference evidence="7 8" key="1">
    <citation type="journal article" date="2013" name="Proc. Natl. Acad. Sci. U.S.A.">
        <title>Fine-scale variation in meiotic recombination in Mimulus inferred from population shotgun sequencing.</title>
        <authorList>
            <person name="Hellsten U."/>
            <person name="Wright K.M."/>
            <person name="Jenkins J."/>
            <person name="Shu S."/>
            <person name="Yuan Y."/>
            <person name="Wessler S.R."/>
            <person name="Schmutz J."/>
            <person name="Willis J.H."/>
            <person name="Rokhsar D.S."/>
        </authorList>
    </citation>
    <scope>NUCLEOTIDE SEQUENCE [LARGE SCALE GENOMIC DNA]</scope>
    <source>
        <strain evidence="8">cv. DUN x IM62</strain>
    </source>
</reference>
<keyword evidence="5" id="KW-0732">Signal</keyword>
<evidence type="ECO:0000256" key="4">
    <source>
        <dbReference type="RuleBase" id="RU000628"/>
    </source>
</evidence>
<dbReference type="EMBL" id="KI630319">
    <property type="protein sequence ID" value="EYU42017.1"/>
    <property type="molecule type" value="Genomic_DNA"/>
</dbReference>
<dbReference type="CDD" id="cd01960">
    <property type="entry name" value="nsLTP1"/>
    <property type="match status" value="1"/>
</dbReference>
<dbReference type="PRINTS" id="PR00382">
    <property type="entry name" value="LIPIDTRNSFER"/>
</dbReference>
<feature type="signal peptide" evidence="5">
    <location>
        <begin position="1"/>
        <end position="28"/>
    </location>
</feature>
<name>A0A022RNF8_ERYGU</name>
<dbReference type="Pfam" id="PF00234">
    <property type="entry name" value="Tryp_alpha_amyl"/>
    <property type="match status" value="1"/>
</dbReference>
<feature type="domain" description="Bifunctional inhibitor/plant lipid transfer protein/seed storage helical" evidence="6">
    <location>
        <begin position="31"/>
        <end position="114"/>
    </location>
</feature>
<dbReference type="GO" id="GO:0006869">
    <property type="term" value="P:lipid transport"/>
    <property type="evidence" value="ECO:0007669"/>
    <property type="project" value="InterPro"/>
</dbReference>
<evidence type="ECO:0000256" key="5">
    <source>
        <dbReference type="SAM" id="SignalP"/>
    </source>
</evidence>
<keyword evidence="8" id="KW-1185">Reference proteome</keyword>
<evidence type="ECO:0000259" key="6">
    <source>
        <dbReference type="SMART" id="SM00499"/>
    </source>
</evidence>
<evidence type="ECO:0000256" key="3">
    <source>
        <dbReference type="ARBA" id="ARBA00023121"/>
    </source>
</evidence>
<dbReference type="STRING" id="4155.A0A022RNF8"/>
<evidence type="ECO:0000256" key="1">
    <source>
        <dbReference type="ARBA" id="ARBA00009748"/>
    </source>
</evidence>
<comment type="function">
    <text evidence="4">Plant non-specific lipid-transfer proteins transfer phospholipids as well as galactolipids across membranes. May play a role in wax or cutin deposition in the cell walls of expanding epidermal cells and certain secretory tissues.</text>
</comment>
<dbReference type="OrthoDB" id="908396at2759"/>
<evidence type="ECO:0000256" key="2">
    <source>
        <dbReference type="ARBA" id="ARBA00022448"/>
    </source>
</evidence>
<dbReference type="PhylomeDB" id="A0A022RNF8"/>
<dbReference type="InterPro" id="IPR036312">
    <property type="entry name" value="Bifun_inhib/LTP/seed_sf"/>
</dbReference>
<dbReference type="InterPro" id="IPR000528">
    <property type="entry name" value="Plant_nsLTP"/>
</dbReference>
<dbReference type="InterPro" id="IPR016140">
    <property type="entry name" value="Bifunc_inhib/LTP/seed_store"/>
</dbReference>
<evidence type="ECO:0000313" key="8">
    <source>
        <dbReference type="Proteomes" id="UP000030748"/>
    </source>
</evidence>
<dbReference type="SUPFAM" id="SSF47699">
    <property type="entry name" value="Bifunctional inhibitor/lipid-transfer protein/seed storage 2S albumin"/>
    <property type="match status" value="1"/>
</dbReference>
<dbReference type="Proteomes" id="UP000030748">
    <property type="component" value="Unassembled WGS sequence"/>
</dbReference>
<dbReference type="PANTHER" id="PTHR33076">
    <property type="entry name" value="NON-SPECIFIC LIPID-TRANSFER PROTEIN 2-RELATED"/>
    <property type="match status" value="1"/>
</dbReference>
<keyword evidence="3 4" id="KW-0446">Lipid-binding</keyword>
<protein>
    <recommendedName>
        <fullName evidence="4">Non-specific lipid-transfer protein</fullName>
    </recommendedName>
</protein>
<dbReference type="GO" id="GO:0008289">
    <property type="term" value="F:lipid binding"/>
    <property type="evidence" value="ECO:0007669"/>
    <property type="project" value="UniProtKB-KW"/>
</dbReference>
<gene>
    <name evidence="7" type="ORF">MIMGU_mgv1a016521mg</name>
</gene>
<dbReference type="SMART" id="SM00499">
    <property type="entry name" value="AAI"/>
    <property type="match status" value="1"/>
</dbReference>
<evidence type="ECO:0000313" key="7">
    <source>
        <dbReference type="EMBL" id="EYU42017.1"/>
    </source>
</evidence>
<dbReference type="OMA" id="SDRQSAC"/>
<dbReference type="PROSITE" id="PS00597">
    <property type="entry name" value="PLANT_LTP"/>
    <property type="match status" value="1"/>
</dbReference>
<organism evidence="7 8">
    <name type="scientific">Erythranthe guttata</name>
    <name type="common">Yellow monkey flower</name>
    <name type="synonym">Mimulus guttatus</name>
    <dbReference type="NCBI Taxonomy" id="4155"/>
    <lineage>
        <taxon>Eukaryota</taxon>
        <taxon>Viridiplantae</taxon>
        <taxon>Streptophyta</taxon>
        <taxon>Embryophyta</taxon>
        <taxon>Tracheophyta</taxon>
        <taxon>Spermatophyta</taxon>
        <taxon>Magnoliopsida</taxon>
        <taxon>eudicotyledons</taxon>
        <taxon>Gunneridae</taxon>
        <taxon>Pentapetalae</taxon>
        <taxon>asterids</taxon>
        <taxon>lamiids</taxon>
        <taxon>Lamiales</taxon>
        <taxon>Phrymaceae</taxon>
        <taxon>Erythranthe</taxon>
    </lineage>
</organism>
<dbReference type="AlphaFoldDB" id="A0A022RNF8"/>
<comment type="similarity">
    <text evidence="1 4">Belongs to the plant LTP family.</text>
</comment>
<dbReference type="eggNOG" id="ENOG502S4CI">
    <property type="taxonomic scope" value="Eukaryota"/>
</dbReference>
<feature type="chain" id="PRO_5001505206" description="Non-specific lipid-transfer protein" evidence="5">
    <location>
        <begin position="29"/>
        <end position="118"/>
    </location>
</feature>